<dbReference type="PANTHER" id="PTHR34223">
    <property type="entry name" value="OS11G0201299 PROTEIN"/>
    <property type="match status" value="1"/>
</dbReference>
<organism evidence="1 2">
    <name type="scientific">Corchorus olitorius</name>
    <dbReference type="NCBI Taxonomy" id="93759"/>
    <lineage>
        <taxon>Eukaryota</taxon>
        <taxon>Viridiplantae</taxon>
        <taxon>Streptophyta</taxon>
        <taxon>Embryophyta</taxon>
        <taxon>Tracheophyta</taxon>
        <taxon>Spermatophyta</taxon>
        <taxon>Magnoliopsida</taxon>
        <taxon>eudicotyledons</taxon>
        <taxon>Gunneridae</taxon>
        <taxon>Pentapetalae</taxon>
        <taxon>rosids</taxon>
        <taxon>malvids</taxon>
        <taxon>Malvales</taxon>
        <taxon>Malvaceae</taxon>
        <taxon>Grewioideae</taxon>
        <taxon>Apeibeae</taxon>
        <taxon>Corchorus</taxon>
    </lineage>
</organism>
<keyword evidence="2" id="KW-1185">Reference proteome</keyword>
<dbReference type="AlphaFoldDB" id="A0A1R3GS14"/>
<evidence type="ECO:0000313" key="1">
    <source>
        <dbReference type="EMBL" id="OMO60883.1"/>
    </source>
</evidence>
<sequence length="234" mass="26670">MEGKDDIVETNSCKRQRVSEEQVIDRISSLQDSVIVRILSFLPTEDAITIMVLNLMKGAKYWGYVDREMRITDKVDSWVDFAMRKEVKHLHLDFKGCGDSEPNAYFLPHAVFEQSIFEGPEVGCFLSTLTFKNPSIKSLIVELEHNSQRLQISCPNLVSLRLVGIIQLVDLVDVSSLAVSSIFFISFDSKCALSRHLDIRRVFQKLSHSTDDHAMYLVYTGKSFLHPLLVPHHV</sequence>
<dbReference type="OrthoDB" id="1939276at2759"/>
<dbReference type="Proteomes" id="UP000187203">
    <property type="component" value="Unassembled WGS sequence"/>
</dbReference>
<gene>
    <name evidence="1" type="ORF">COLO4_33699</name>
</gene>
<name>A0A1R3GS14_9ROSI</name>
<comment type="caution">
    <text evidence="1">The sequence shown here is derived from an EMBL/GenBank/DDBJ whole genome shotgun (WGS) entry which is preliminary data.</text>
</comment>
<dbReference type="InterPro" id="IPR053197">
    <property type="entry name" value="F-box_SCFL_complex_component"/>
</dbReference>
<dbReference type="EMBL" id="AWUE01021809">
    <property type="protein sequence ID" value="OMO60883.1"/>
    <property type="molecule type" value="Genomic_DNA"/>
</dbReference>
<proteinExistence type="predicted"/>
<accession>A0A1R3GS14</accession>
<dbReference type="PANTHER" id="PTHR34223:SF51">
    <property type="entry name" value="OS06G0556300 PROTEIN"/>
    <property type="match status" value="1"/>
</dbReference>
<protein>
    <submittedName>
        <fullName evidence="1">F-box family protein</fullName>
    </submittedName>
</protein>
<reference evidence="2" key="1">
    <citation type="submission" date="2013-09" db="EMBL/GenBank/DDBJ databases">
        <title>Corchorus olitorius genome sequencing.</title>
        <authorList>
            <person name="Alam M."/>
            <person name="Haque M.S."/>
            <person name="Islam M.S."/>
            <person name="Emdad E.M."/>
            <person name="Islam M.M."/>
            <person name="Ahmed B."/>
            <person name="Halim A."/>
            <person name="Hossen Q.M.M."/>
            <person name="Hossain M.Z."/>
            <person name="Ahmed R."/>
            <person name="Khan M.M."/>
            <person name="Islam R."/>
            <person name="Rashid M.M."/>
            <person name="Khan S.A."/>
            <person name="Rahman M.S."/>
            <person name="Alam M."/>
            <person name="Yahiya A.S."/>
            <person name="Khan M.S."/>
            <person name="Azam M.S."/>
            <person name="Haque T."/>
            <person name="Lashkar M.Z.H."/>
            <person name="Akhand A.I."/>
            <person name="Morshed G."/>
            <person name="Roy S."/>
            <person name="Uddin K.S."/>
            <person name="Rabeya T."/>
            <person name="Hossain A.S."/>
            <person name="Chowdhury A."/>
            <person name="Snigdha A.R."/>
            <person name="Mortoza M.S."/>
            <person name="Matin S.A."/>
            <person name="Hoque S.M.E."/>
            <person name="Islam M.K."/>
            <person name="Roy D.K."/>
            <person name="Haider R."/>
            <person name="Moosa M.M."/>
            <person name="Elias S.M."/>
            <person name="Hasan A.M."/>
            <person name="Jahan S."/>
            <person name="Shafiuddin M."/>
            <person name="Mahmood N."/>
            <person name="Shommy N.S."/>
        </authorList>
    </citation>
    <scope>NUCLEOTIDE SEQUENCE [LARGE SCALE GENOMIC DNA]</scope>
    <source>
        <strain evidence="2">cv. O-4</strain>
    </source>
</reference>
<evidence type="ECO:0000313" key="2">
    <source>
        <dbReference type="Proteomes" id="UP000187203"/>
    </source>
</evidence>